<dbReference type="InterPro" id="IPR036061">
    <property type="entry name" value="CheW-like_dom_sf"/>
</dbReference>
<organism evidence="2 3">
    <name type="scientific">Alterisphingorhabdus coralli</name>
    <dbReference type="NCBI Taxonomy" id="3071408"/>
    <lineage>
        <taxon>Bacteria</taxon>
        <taxon>Pseudomonadati</taxon>
        <taxon>Pseudomonadota</taxon>
        <taxon>Alphaproteobacteria</taxon>
        <taxon>Sphingomonadales</taxon>
        <taxon>Sphingomonadaceae</taxon>
        <taxon>Alterisphingorhabdus (ex Yan et al. 2024)</taxon>
    </lineage>
</organism>
<dbReference type="PROSITE" id="PS50851">
    <property type="entry name" value="CHEW"/>
    <property type="match status" value="1"/>
</dbReference>
<dbReference type="Proteomes" id="UP001302429">
    <property type="component" value="Chromosome"/>
</dbReference>
<dbReference type="Gene3D" id="2.40.50.180">
    <property type="entry name" value="CheA-289, Domain 4"/>
    <property type="match status" value="1"/>
</dbReference>
<dbReference type="SMART" id="SM00260">
    <property type="entry name" value="CheW"/>
    <property type="match status" value="1"/>
</dbReference>
<keyword evidence="3" id="KW-1185">Reference proteome</keyword>
<sequence>MASLYLLARLAGRDIAIPAEHVESVVRVSHVVPVPAVSPHISGLFALRSRVLTLVDCHWLVEGRKRQIESEQLAIVVTIDGHLYGLLVDAVQDIIAIEDKPLPVTGNIGSGWDAIGNQMVSIADTQLTLVLDAARVVNPALANAA</sequence>
<dbReference type="KEGG" id="acoa:RB602_07010"/>
<dbReference type="Gene3D" id="2.30.30.40">
    <property type="entry name" value="SH3 Domains"/>
    <property type="match status" value="1"/>
</dbReference>
<dbReference type="PANTHER" id="PTHR22617">
    <property type="entry name" value="CHEMOTAXIS SENSOR HISTIDINE KINASE-RELATED"/>
    <property type="match status" value="1"/>
</dbReference>
<dbReference type="GO" id="GO:0005829">
    <property type="term" value="C:cytosol"/>
    <property type="evidence" value="ECO:0007669"/>
    <property type="project" value="TreeGrafter"/>
</dbReference>
<dbReference type="InterPro" id="IPR002545">
    <property type="entry name" value="CheW-lke_dom"/>
</dbReference>
<dbReference type="EMBL" id="CP136594">
    <property type="protein sequence ID" value="WOE76456.1"/>
    <property type="molecule type" value="Genomic_DNA"/>
</dbReference>
<dbReference type="GO" id="GO:0007165">
    <property type="term" value="P:signal transduction"/>
    <property type="evidence" value="ECO:0007669"/>
    <property type="project" value="InterPro"/>
</dbReference>
<dbReference type="Pfam" id="PF01584">
    <property type="entry name" value="CheW"/>
    <property type="match status" value="1"/>
</dbReference>
<proteinExistence type="predicted"/>
<feature type="domain" description="CheW-like" evidence="1">
    <location>
        <begin position="2"/>
        <end position="142"/>
    </location>
</feature>
<dbReference type="SUPFAM" id="SSF50341">
    <property type="entry name" value="CheW-like"/>
    <property type="match status" value="1"/>
</dbReference>
<name>A0AA97F9L7_9SPHN</name>
<dbReference type="RefSeq" id="WP_317084170.1">
    <property type="nucleotide sequence ID" value="NZ_CP136594.1"/>
</dbReference>
<dbReference type="PANTHER" id="PTHR22617:SF23">
    <property type="entry name" value="CHEMOTAXIS PROTEIN CHEW"/>
    <property type="match status" value="1"/>
</dbReference>
<evidence type="ECO:0000313" key="2">
    <source>
        <dbReference type="EMBL" id="WOE76456.1"/>
    </source>
</evidence>
<evidence type="ECO:0000313" key="3">
    <source>
        <dbReference type="Proteomes" id="UP001302429"/>
    </source>
</evidence>
<evidence type="ECO:0000259" key="1">
    <source>
        <dbReference type="PROSITE" id="PS50851"/>
    </source>
</evidence>
<dbReference type="AlphaFoldDB" id="A0AA97F9L7"/>
<dbReference type="GO" id="GO:0006935">
    <property type="term" value="P:chemotaxis"/>
    <property type="evidence" value="ECO:0007669"/>
    <property type="project" value="InterPro"/>
</dbReference>
<gene>
    <name evidence="2" type="ORF">RB602_07010</name>
</gene>
<reference evidence="2 3" key="1">
    <citation type="submission" date="2023-10" db="EMBL/GenBank/DDBJ databases">
        <title>Complete genome sequence of a Sphingomonadaceae bacterium.</title>
        <authorList>
            <person name="Yan C."/>
        </authorList>
    </citation>
    <scope>NUCLEOTIDE SEQUENCE [LARGE SCALE GENOMIC DNA]</scope>
    <source>
        <strain evidence="2 3">SCSIO 66989</strain>
    </source>
</reference>
<dbReference type="InterPro" id="IPR039315">
    <property type="entry name" value="CheW"/>
</dbReference>
<accession>A0AA97F9L7</accession>
<protein>
    <submittedName>
        <fullName evidence="2">Chemotaxis protein CheW</fullName>
    </submittedName>
</protein>